<evidence type="ECO:0000313" key="10">
    <source>
        <dbReference type="Proteomes" id="UP000624404"/>
    </source>
</evidence>
<proteinExistence type="inferred from homology"/>
<evidence type="ECO:0000256" key="2">
    <source>
        <dbReference type="ARBA" id="ARBA00005954"/>
    </source>
</evidence>
<dbReference type="PANTHER" id="PTHR36562:SF5">
    <property type="entry name" value="SERINE_ARGININE REPETITIVE MATRIX 2"/>
    <property type="match status" value="1"/>
</dbReference>
<reference evidence="9" key="1">
    <citation type="submission" date="2020-10" db="EMBL/GenBank/DDBJ databases">
        <authorList>
            <person name="Kusch S."/>
        </authorList>
    </citation>
    <scope>NUCLEOTIDE SEQUENCE</scope>
    <source>
        <strain evidence="9">SwB9</strain>
    </source>
</reference>
<name>A0A8H2VNX2_9HELO</name>
<evidence type="ECO:0000256" key="5">
    <source>
        <dbReference type="ARBA" id="ARBA00023187"/>
    </source>
</evidence>
<keyword evidence="4" id="KW-0747">Spliceosome</keyword>
<dbReference type="Proteomes" id="UP000624404">
    <property type="component" value="Unassembled WGS sequence"/>
</dbReference>
<keyword evidence="5" id="KW-0508">mRNA splicing</keyword>
<evidence type="ECO:0000256" key="3">
    <source>
        <dbReference type="ARBA" id="ARBA00022664"/>
    </source>
</evidence>
<keyword evidence="10" id="KW-1185">Reference proteome</keyword>
<dbReference type="EMBL" id="CAJHIA010000006">
    <property type="protein sequence ID" value="CAD6441663.1"/>
    <property type="molecule type" value="Genomic_DNA"/>
</dbReference>
<protein>
    <submittedName>
        <fullName evidence="9">121ef183-8333-4229-8d7a-c673423802f4</fullName>
    </submittedName>
</protein>
<organism evidence="9 10">
    <name type="scientific">Sclerotinia trifoliorum</name>
    <dbReference type="NCBI Taxonomy" id="28548"/>
    <lineage>
        <taxon>Eukaryota</taxon>
        <taxon>Fungi</taxon>
        <taxon>Dikarya</taxon>
        <taxon>Ascomycota</taxon>
        <taxon>Pezizomycotina</taxon>
        <taxon>Leotiomycetes</taxon>
        <taxon>Helotiales</taxon>
        <taxon>Sclerotiniaceae</taxon>
        <taxon>Sclerotinia</taxon>
    </lineage>
</organism>
<dbReference type="Pfam" id="PF08312">
    <property type="entry name" value="cwf21"/>
    <property type="match status" value="1"/>
</dbReference>
<evidence type="ECO:0000256" key="6">
    <source>
        <dbReference type="ARBA" id="ARBA00023242"/>
    </source>
</evidence>
<keyword evidence="6" id="KW-0539">Nucleus</keyword>
<feature type="domain" description="CWF21" evidence="8">
    <location>
        <begin position="123"/>
        <end position="168"/>
    </location>
</feature>
<dbReference type="GO" id="GO:0005681">
    <property type="term" value="C:spliceosomal complex"/>
    <property type="evidence" value="ECO:0007669"/>
    <property type="project" value="UniProtKB-KW"/>
</dbReference>
<feature type="compositionally biased region" description="Basic and acidic residues" evidence="7">
    <location>
        <begin position="205"/>
        <end position="222"/>
    </location>
</feature>
<dbReference type="PANTHER" id="PTHR36562">
    <property type="entry name" value="SERINE/ARGININE REPETITIVE MATRIX 2"/>
    <property type="match status" value="1"/>
</dbReference>
<evidence type="ECO:0000256" key="1">
    <source>
        <dbReference type="ARBA" id="ARBA00004123"/>
    </source>
</evidence>
<dbReference type="GO" id="GO:0008380">
    <property type="term" value="P:RNA splicing"/>
    <property type="evidence" value="ECO:0007669"/>
    <property type="project" value="UniProtKB-KW"/>
</dbReference>
<dbReference type="Gene3D" id="6.10.140.420">
    <property type="match status" value="1"/>
</dbReference>
<dbReference type="CDD" id="cd21372">
    <property type="entry name" value="cwf21_CWC21-like"/>
    <property type="match status" value="1"/>
</dbReference>
<accession>A0A8H2VNX2</accession>
<evidence type="ECO:0000256" key="4">
    <source>
        <dbReference type="ARBA" id="ARBA00022728"/>
    </source>
</evidence>
<dbReference type="OrthoDB" id="10267305at2759"/>
<comment type="subcellular location">
    <subcellularLocation>
        <location evidence="1">Nucleus</location>
    </subcellularLocation>
</comment>
<comment type="similarity">
    <text evidence="2">Belongs to the CWC21 family.</text>
</comment>
<gene>
    <name evidence="9" type="ORF">SCLTRI_LOCUS1446</name>
</gene>
<evidence type="ECO:0000313" key="9">
    <source>
        <dbReference type="EMBL" id="CAD6441663.1"/>
    </source>
</evidence>
<dbReference type="AlphaFoldDB" id="A0A8H2VNX2"/>
<sequence>MCMEIVSQSGPFIVPYIEGAINNFVFCHASCTPPGISAFVNHFSIHQLSHKQPSCEEDKPNHNLSIFAIMSSNVGLTTPRGSGTSGYVQRNLAHMKPRDQAKPYSTDIDSLKHRQRQPDKGILEHDRKREVEVKVFELRDKLEEEGVDEEEIEIQEDALRKKLLKEMERGNGPSMKGLKMHQVHELAEAKIKQDNKFRSALGISKDYKEGGHWQKQEERQRAAMENNGEGATVSSNR</sequence>
<comment type="caution">
    <text evidence="9">The sequence shown here is derived from an EMBL/GenBank/DDBJ whole genome shotgun (WGS) entry which is preliminary data.</text>
</comment>
<dbReference type="GO" id="GO:0006397">
    <property type="term" value="P:mRNA processing"/>
    <property type="evidence" value="ECO:0007669"/>
    <property type="project" value="UniProtKB-KW"/>
</dbReference>
<dbReference type="InterPro" id="IPR013170">
    <property type="entry name" value="mRNA_splic_Cwf21_dom"/>
</dbReference>
<evidence type="ECO:0000259" key="8">
    <source>
        <dbReference type="SMART" id="SM01115"/>
    </source>
</evidence>
<evidence type="ECO:0000256" key="7">
    <source>
        <dbReference type="SAM" id="MobiDB-lite"/>
    </source>
</evidence>
<keyword evidence="3" id="KW-0507">mRNA processing</keyword>
<dbReference type="InterPro" id="IPR051372">
    <property type="entry name" value="CWC21"/>
</dbReference>
<dbReference type="SMART" id="SM01115">
    <property type="entry name" value="cwf21"/>
    <property type="match status" value="1"/>
</dbReference>
<feature type="region of interest" description="Disordered" evidence="7">
    <location>
        <begin position="202"/>
        <end position="237"/>
    </location>
</feature>